<dbReference type="Proteomes" id="UP000464468">
    <property type="component" value="Chromosome"/>
</dbReference>
<dbReference type="GO" id="GO:0009882">
    <property type="term" value="F:blue light photoreceptor activity"/>
    <property type="evidence" value="ECO:0007669"/>
    <property type="project" value="InterPro"/>
</dbReference>
<evidence type="ECO:0000259" key="1">
    <source>
        <dbReference type="PROSITE" id="PS50925"/>
    </source>
</evidence>
<dbReference type="PROSITE" id="PS50925">
    <property type="entry name" value="BLUF"/>
    <property type="match status" value="1"/>
</dbReference>
<dbReference type="GO" id="GO:0071949">
    <property type="term" value="F:FAD binding"/>
    <property type="evidence" value="ECO:0007669"/>
    <property type="project" value="InterPro"/>
</dbReference>
<evidence type="ECO:0000313" key="2">
    <source>
        <dbReference type="EMBL" id="QHL91476.1"/>
    </source>
</evidence>
<dbReference type="InterPro" id="IPR036046">
    <property type="entry name" value="Acylphosphatase-like_dom_sf"/>
</dbReference>
<sequence length="127" mass="14089">MIQLSYISTARQPVEPDLVERILAASRRNNPRAGLTGLLLFNGRRFLQVIEGEAEAVRATYQRIAADPRHFAMVRLGEREIESRDFGDWDMAYREIAEGGDLAALAEKMTGSASATVRALFTSYAAI</sequence>
<dbReference type="EMBL" id="CP047895">
    <property type="protein sequence ID" value="QHL91476.1"/>
    <property type="molecule type" value="Genomic_DNA"/>
</dbReference>
<dbReference type="AlphaFoldDB" id="A0A7Z2NX72"/>
<accession>A0A7Z2NX72</accession>
<dbReference type="KEGG" id="schy:GVO57_12500"/>
<dbReference type="Pfam" id="PF04940">
    <property type="entry name" value="BLUF"/>
    <property type="match status" value="1"/>
</dbReference>
<name>A0A7Z2NX72_9SPHN</name>
<dbReference type="RefSeq" id="WP_160593470.1">
    <property type="nucleotide sequence ID" value="NZ_CP047895.1"/>
</dbReference>
<dbReference type="Gene3D" id="3.30.70.100">
    <property type="match status" value="1"/>
</dbReference>
<keyword evidence="3" id="KW-1185">Reference proteome</keyword>
<protein>
    <submittedName>
        <fullName evidence="2">Activator of photopigment and puc with BLUF domain protein</fullName>
    </submittedName>
</protein>
<evidence type="ECO:0000313" key="3">
    <source>
        <dbReference type="Proteomes" id="UP000464468"/>
    </source>
</evidence>
<gene>
    <name evidence="2" type="ORF">GVO57_12500</name>
</gene>
<organism evidence="2 3">
    <name type="scientific">Sphingomonas changnyeongensis</name>
    <dbReference type="NCBI Taxonomy" id="2698679"/>
    <lineage>
        <taxon>Bacteria</taxon>
        <taxon>Pseudomonadati</taxon>
        <taxon>Pseudomonadota</taxon>
        <taxon>Alphaproteobacteria</taxon>
        <taxon>Sphingomonadales</taxon>
        <taxon>Sphingomonadaceae</taxon>
        <taxon>Sphingomonas</taxon>
    </lineage>
</organism>
<dbReference type="SMART" id="SM01034">
    <property type="entry name" value="BLUF"/>
    <property type="match status" value="1"/>
</dbReference>
<dbReference type="InterPro" id="IPR007024">
    <property type="entry name" value="BLUF_domain"/>
</dbReference>
<feature type="domain" description="BLUF" evidence="1">
    <location>
        <begin position="1"/>
        <end position="92"/>
    </location>
</feature>
<proteinExistence type="predicted"/>
<reference evidence="2 3" key="1">
    <citation type="submission" date="2020-01" db="EMBL/GenBank/DDBJ databases">
        <title>Sphingomonas sp. C33 whole genome sequece.</title>
        <authorList>
            <person name="Park C."/>
        </authorList>
    </citation>
    <scope>NUCLEOTIDE SEQUENCE [LARGE SCALE GENOMIC DNA]</scope>
    <source>
        <strain evidence="2 3">C33</strain>
    </source>
</reference>
<dbReference type="SUPFAM" id="SSF54975">
    <property type="entry name" value="Acylphosphatase/BLUF domain-like"/>
    <property type="match status" value="1"/>
</dbReference>